<protein>
    <submittedName>
        <fullName evidence="1">Uncharacterized protein</fullName>
    </submittedName>
</protein>
<evidence type="ECO:0000313" key="2">
    <source>
        <dbReference type="Proteomes" id="UP000094313"/>
    </source>
</evidence>
<dbReference type="RefSeq" id="WP_069381328.1">
    <property type="nucleotide sequence ID" value="NZ_CP017141.1"/>
</dbReference>
<dbReference type="Proteomes" id="UP000094313">
    <property type="component" value="Chromosome"/>
</dbReference>
<proteinExistence type="predicted"/>
<dbReference type="Gene3D" id="3.90.550.10">
    <property type="entry name" value="Spore Coat Polysaccharide Biosynthesis Protein SpsA, Chain A"/>
    <property type="match status" value="1"/>
</dbReference>
<dbReference type="EMBL" id="CP017141">
    <property type="protein sequence ID" value="AOM79666.1"/>
    <property type="molecule type" value="Genomic_DNA"/>
</dbReference>
<accession>A0A1D7QLW8</accession>
<sequence>MSNAPLTALLNIPEEAGYFFPNRHFEWISDEYLYHLMITKLESIPQINRIIINTDSGRIKGSSFRSGKVKVINVYKAEPQEIEMELSSDKVTTALLEHTDGEHFLQLGPIFPFLKQKTIQDVIDTYYKYVIHQEDFSNDSVFTIKTLNRRYYDSDTSFIREDRPNTFIEDGILHVFNRATFRNSGNRKVGKNPFAYIVEEIENLAIDSEENYRLAVLIDKNRHQFPNIFNR</sequence>
<evidence type="ECO:0000313" key="1">
    <source>
        <dbReference type="EMBL" id="AOM79666.1"/>
    </source>
</evidence>
<keyword evidence="2" id="KW-1185">Reference proteome</keyword>
<name>A0A1D7QLW8_9SPHI</name>
<dbReference type="SUPFAM" id="SSF53448">
    <property type="entry name" value="Nucleotide-diphospho-sugar transferases"/>
    <property type="match status" value="1"/>
</dbReference>
<dbReference type="InterPro" id="IPR029044">
    <property type="entry name" value="Nucleotide-diphossugar_trans"/>
</dbReference>
<dbReference type="KEGG" id="psty:BFS30_22405"/>
<gene>
    <name evidence="1" type="ORF">BFS30_22405</name>
</gene>
<dbReference type="OrthoDB" id="9805604at2"/>
<dbReference type="AlphaFoldDB" id="A0A1D7QLW8"/>
<organism evidence="1 2">
    <name type="scientific">Pedobacter steynii</name>
    <dbReference type="NCBI Taxonomy" id="430522"/>
    <lineage>
        <taxon>Bacteria</taxon>
        <taxon>Pseudomonadati</taxon>
        <taxon>Bacteroidota</taxon>
        <taxon>Sphingobacteriia</taxon>
        <taxon>Sphingobacteriales</taxon>
        <taxon>Sphingobacteriaceae</taxon>
        <taxon>Pedobacter</taxon>
    </lineage>
</organism>
<reference evidence="1 2" key="1">
    <citation type="submission" date="2016-08" db="EMBL/GenBank/DDBJ databases">
        <authorList>
            <person name="Seilhamer J.J."/>
        </authorList>
    </citation>
    <scope>NUCLEOTIDE SEQUENCE [LARGE SCALE GENOMIC DNA]</scope>
    <source>
        <strain evidence="1 2">DX4</strain>
    </source>
</reference>